<evidence type="ECO:0000313" key="2">
    <source>
        <dbReference type="EnsemblMetazoa" id="XP_022659949"/>
    </source>
</evidence>
<dbReference type="AlphaFoldDB" id="A0A7M7MGE5"/>
<keyword evidence="3" id="KW-1185">Reference proteome</keyword>
<dbReference type="RefSeq" id="XP_022659949.1">
    <property type="nucleotide sequence ID" value="XM_022804214.1"/>
</dbReference>
<dbReference type="PANTHER" id="PTHR43725:SF31">
    <property type="entry name" value="UDP-GLUCOSE 4-EPIMERASE"/>
    <property type="match status" value="1"/>
</dbReference>
<dbReference type="PANTHER" id="PTHR43725">
    <property type="entry name" value="UDP-GLUCOSE 4-EPIMERASE"/>
    <property type="match status" value="1"/>
</dbReference>
<dbReference type="GO" id="GO:0003978">
    <property type="term" value="F:UDP-glucose 4-epimerase activity"/>
    <property type="evidence" value="ECO:0007669"/>
    <property type="project" value="TreeGrafter"/>
</dbReference>
<sequence>MSSHGSKCVFVTGGAGFIGSHTIIELLNANYEVVVVDNFANCVMSSSSLSSPSTEESGGQGSSGSQMAESLIRVQDITGKKIHFYACDLLNKIELSRVFKKHKVDCVIHLAAMKAVGESMQKPLFYYKNNIVSTINVLEQWNIICLRYFNPLGAHPSGRIGEDPVRAFTNLMPIIGEVAMGKRKELDVYGGDYDTPDGTGVRDFIHVMDLAAGHVAALRALDKPLRFKFYNLGTGRGTSILQLIRIFEEVTGRTIPYRILERRLGDIPAIWGDCRLAETELEWKAKYTVKDMCQDFWKWLNENPNGYPRVTEIIRPRQ</sequence>
<dbReference type="EnsemblMetazoa" id="XM_022804214">
    <property type="protein sequence ID" value="XP_022659949"/>
    <property type="gene ID" value="LOC111249829"/>
</dbReference>
<evidence type="ECO:0000313" key="3">
    <source>
        <dbReference type="Proteomes" id="UP000594260"/>
    </source>
</evidence>
<dbReference type="GeneID" id="111249829"/>
<feature type="domain" description="NAD-dependent epimerase/dehydratase" evidence="1">
    <location>
        <begin position="141"/>
        <end position="233"/>
    </location>
</feature>
<dbReference type="Pfam" id="PF01370">
    <property type="entry name" value="Epimerase"/>
    <property type="match status" value="2"/>
</dbReference>
<feature type="domain" description="NAD-dependent epimerase/dehydratase" evidence="1">
    <location>
        <begin position="9"/>
        <end position="139"/>
    </location>
</feature>
<name>A0A7M7MGE5_VARDE</name>
<accession>A0A7M7MGE5</accession>
<dbReference type="Gene3D" id="3.40.50.720">
    <property type="entry name" value="NAD(P)-binding Rossmann-like Domain"/>
    <property type="match status" value="2"/>
</dbReference>
<dbReference type="GO" id="GO:0033499">
    <property type="term" value="P:galactose catabolic process via UDP-galactose, Leloir pathway"/>
    <property type="evidence" value="ECO:0007669"/>
    <property type="project" value="TreeGrafter"/>
</dbReference>
<dbReference type="GO" id="GO:0005829">
    <property type="term" value="C:cytosol"/>
    <property type="evidence" value="ECO:0007669"/>
    <property type="project" value="TreeGrafter"/>
</dbReference>
<reference evidence="2" key="1">
    <citation type="submission" date="2021-01" db="UniProtKB">
        <authorList>
            <consortium name="EnsemblMetazoa"/>
        </authorList>
    </citation>
    <scope>IDENTIFICATION</scope>
</reference>
<organism evidence="2 3">
    <name type="scientific">Varroa destructor</name>
    <name type="common">Honeybee mite</name>
    <dbReference type="NCBI Taxonomy" id="109461"/>
    <lineage>
        <taxon>Eukaryota</taxon>
        <taxon>Metazoa</taxon>
        <taxon>Ecdysozoa</taxon>
        <taxon>Arthropoda</taxon>
        <taxon>Chelicerata</taxon>
        <taxon>Arachnida</taxon>
        <taxon>Acari</taxon>
        <taxon>Parasitiformes</taxon>
        <taxon>Mesostigmata</taxon>
        <taxon>Gamasina</taxon>
        <taxon>Dermanyssoidea</taxon>
        <taxon>Varroidae</taxon>
        <taxon>Varroa</taxon>
    </lineage>
</organism>
<dbReference type="SUPFAM" id="SSF51735">
    <property type="entry name" value="NAD(P)-binding Rossmann-fold domains"/>
    <property type="match status" value="1"/>
</dbReference>
<evidence type="ECO:0000259" key="1">
    <source>
        <dbReference type="Pfam" id="PF01370"/>
    </source>
</evidence>
<dbReference type="InterPro" id="IPR036291">
    <property type="entry name" value="NAD(P)-bd_dom_sf"/>
</dbReference>
<dbReference type="InterPro" id="IPR001509">
    <property type="entry name" value="Epimerase_deHydtase"/>
</dbReference>
<protein>
    <recommendedName>
        <fullName evidence="1">NAD-dependent epimerase/dehydratase domain-containing protein</fullName>
    </recommendedName>
</protein>
<dbReference type="Gene3D" id="3.90.25.10">
    <property type="entry name" value="UDP-galactose 4-epimerase, domain 1"/>
    <property type="match status" value="1"/>
</dbReference>
<dbReference type="Proteomes" id="UP000594260">
    <property type="component" value="Unplaced"/>
</dbReference>
<proteinExistence type="predicted"/>